<dbReference type="InterPro" id="IPR034261">
    <property type="entry name" value="CNOT4_RRM"/>
</dbReference>
<proteinExistence type="predicted"/>
<feature type="compositionally biased region" description="Polar residues" evidence="10">
    <location>
        <begin position="383"/>
        <end position="392"/>
    </location>
</feature>
<evidence type="ECO:0000256" key="5">
    <source>
        <dbReference type="ARBA" id="ARBA00022884"/>
    </source>
</evidence>
<dbReference type="Pfam" id="PF14570">
    <property type="entry name" value="zf-RING_4"/>
    <property type="match status" value="1"/>
</dbReference>
<feature type="compositionally biased region" description="Polar residues" evidence="10">
    <location>
        <begin position="475"/>
        <end position="494"/>
    </location>
</feature>
<name>A0AA39LHS4_9BILA</name>
<keyword evidence="6" id="KW-0175">Coiled coil</keyword>
<evidence type="ECO:0000256" key="7">
    <source>
        <dbReference type="ARBA" id="ARBA00023242"/>
    </source>
</evidence>
<evidence type="ECO:0008006" key="15">
    <source>
        <dbReference type="Google" id="ProtNLM"/>
    </source>
</evidence>
<keyword evidence="14" id="KW-1185">Reference proteome</keyword>
<dbReference type="InterPro" id="IPR039780">
    <property type="entry name" value="Mot2"/>
</dbReference>
<dbReference type="PROSITE" id="PS50102">
    <property type="entry name" value="RRM"/>
    <property type="match status" value="1"/>
</dbReference>
<dbReference type="InterPro" id="IPR035979">
    <property type="entry name" value="RBD_domain_sf"/>
</dbReference>
<dbReference type="GO" id="GO:0016567">
    <property type="term" value="P:protein ubiquitination"/>
    <property type="evidence" value="ECO:0007669"/>
    <property type="project" value="TreeGrafter"/>
</dbReference>
<keyword evidence="7" id="KW-0539">Nucleus</keyword>
<dbReference type="InterPro" id="IPR012677">
    <property type="entry name" value="Nucleotide-bd_a/b_plait_sf"/>
</dbReference>
<dbReference type="SUPFAM" id="SSF54928">
    <property type="entry name" value="RNA-binding domain, RBD"/>
    <property type="match status" value="1"/>
</dbReference>
<dbReference type="EMBL" id="JAUCMV010000005">
    <property type="protein sequence ID" value="KAK0398191.1"/>
    <property type="molecule type" value="Genomic_DNA"/>
</dbReference>
<feature type="compositionally biased region" description="Polar residues" evidence="10">
    <location>
        <begin position="440"/>
        <end position="450"/>
    </location>
</feature>
<dbReference type="Gene3D" id="3.30.40.10">
    <property type="entry name" value="Zinc/RING finger domain, C3HC4 (zinc finger)"/>
    <property type="match status" value="1"/>
</dbReference>
<dbReference type="GO" id="GO:0003723">
    <property type="term" value="F:RNA binding"/>
    <property type="evidence" value="ECO:0007669"/>
    <property type="project" value="UniProtKB-UniRule"/>
</dbReference>
<dbReference type="FunFam" id="3.30.40.10:FF:000006">
    <property type="entry name" value="CCR4-NOT transcription complex subunit 4"/>
    <property type="match status" value="1"/>
</dbReference>
<dbReference type="GO" id="GO:0005634">
    <property type="term" value="C:nucleus"/>
    <property type="evidence" value="ECO:0007669"/>
    <property type="project" value="UniProtKB-SubCell"/>
</dbReference>
<evidence type="ECO:0000256" key="8">
    <source>
        <dbReference type="PROSITE-ProRule" id="PRU00175"/>
    </source>
</evidence>
<keyword evidence="4" id="KW-0862">Zinc</keyword>
<comment type="subcellular location">
    <subcellularLocation>
        <location evidence="1">Nucleus</location>
    </subcellularLocation>
</comment>
<dbReference type="InterPro" id="IPR001841">
    <property type="entry name" value="Znf_RING"/>
</dbReference>
<dbReference type="AlphaFoldDB" id="A0AA39LHS4"/>
<feature type="region of interest" description="Disordered" evidence="10">
    <location>
        <begin position="241"/>
        <end position="494"/>
    </location>
</feature>
<feature type="compositionally biased region" description="Low complexity" evidence="10">
    <location>
        <begin position="588"/>
        <end position="598"/>
    </location>
</feature>
<feature type="compositionally biased region" description="Polar residues" evidence="10">
    <location>
        <begin position="414"/>
        <end position="423"/>
    </location>
</feature>
<feature type="domain" description="RRM" evidence="12">
    <location>
        <begin position="108"/>
        <end position="188"/>
    </location>
</feature>
<dbReference type="SMART" id="SM00360">
    <property type="entry name" value="RRM"/>
    <property type="match status" value="1"/>
</dbReference>
<evidence type="ECO:0000256" key="1">
    <source>
        <dbReference type="ARBA" id="ARBA00004123"/>
    </source>
</evidence>
<reference evidence="13" key="1">
    <citation type="submission" date="2023-06" db="EMBL/GenBank/DDBJ databases">
        <title>Genomic analysis of the entomopathogenic nematode Steinernema hermaphroditum.</title>
        <authorList>
            <person name="Schwarz E.M."/>
            <person name="Heppert J.K."/>
            <person name="Baniya A."/>
            <person name="Schwartz H.T."/>
            <person name="Tan C.-H."/>
            <person name="Antoshechkin I."/>
            <person name="Sternberg P.W."/>
            <person name="Goodrich-Blair H."/>
            <person name="Dillman A.R."/>
        </authorList>
    </citation>
    <scope>NUCLEOTIDE SEQUENCE</scope>
    <source>
        <strain evidence="13">PS9179</strain>
        <tissue evidence="13">Whole animal</tissue>
    </source>
</reference>
<evidence type="ECO:0000256" key="9">
    <source>
        <dbReference type="PROSITE-ProRule" id="PRU00176"/>
    </source>
</evidence>
<evidence type="ECO:0000256" key="2">
    <source>
        <dbReference type="ARBA" id="ARBA00022723"/>
    </source>
</evidence>
<feature type="compositionally biased region" description="Polar residues" evidence="10">
    <location>
        <begin position="247"/>
        <end position="263"/>
    </location>
</feature>
<evidence type="ECO:0000313" key="14">
    <source>
        <dbReference type="Proteomes" id="UP001175271"/>
    </source>
</evidence>
<keyword evidence="2" id="KW-0479">Metal-binding</keyword>
<protein>
    <recommendedName>
        <fullName evidence="15">CCR4-NOT transcription complex subunit 4</fullName>
    </recommendedName>
</protein>
<dbReference type="CDD" id="cd12438">
    <property type="entry name" value="RRM_CNOT4"/>
    <property type="match status" value="1"/>
</dbReference>
<evidence type="ECO:0000256" key="4">
    <source>
        <dbReference type="ARBA" id="ARBA00022833"/>
    </source>
</evidence>
<dbReference type="InterPro" id="IPR013083">
    <property type="entry name" value="Znf_RING/FYVE/PHD"/>
</dbReference>
<dbReference type="GO" id="GO:0004842">
    <property type="term" value="F:ubiquitin-protein transferase activity"/>
    <property type="evidence" value="ECO:0007669"/>
    <property type="project" value="InterPro"/>
</dbReference>
<keyword evidence="5 9" id="KW-0694">RNA-binding</keyword>
<evidence type="ECO:0000259" key="11">
    <source>
        <dbReference type="PROSITE" id="PS50089"/>
    </source>
</evidence>
<dbReference type="InterPro" id="IPR003954">
    <property type="entry name" value="RRM_euk-type"/>
</dbReference>
<feature type="compositionally biased region" description="Pro residues" evidence="10">
    <location>
        <begin position="850"/>
        <end position="862"/>
    </location>
</feature>
<dbReference type="PANTHER" id="PTHR12603:SF0">
    <property type="entry name" value="CCR4-NOT TRANSCRIPTION COMPLEX SUBUNIT 4"/>
    <property type="match status" value="1"/>
</dbReference>
<evidence type="ECO:0000313" key="13">
    <source>
        <dbReference type="EMBL" id="KAK0398191.1"/>
    </source>
</evidence>
<dbReference type="Proteomes" id="UP001175271">
    <property type="component" value="Unassembled WGS sequence"/>
</dbReference>
<feature type="compositionally biased region" description="Basic and acidic residues" evidence="10">
    <location>
        <begin position="532"/>
        <end position="548"/>
    </location>
</feature>
<evidence type="ECO:0000256" key="3">
    <source>
        <dbReference type="ARBA" id="ARBA00022771"/>
    </source>
</evidence>
<evidence type="ECO:0000259" key="12">
    <source>
        <dbReference type="PROSITE" id="PS50102"/>
    </source>
</evidence>
<dbReference type="Pfam" id="PF00076">
    <property type="entry name" value="RRM_1"/>
    <property type="match status" value="1"/>
</dbReference>
<keyword evidence="3 8" id="KW-0863">Zinc-finger</keyword>
<gene>
    <name evidence="13" type="ORF">QR680_002466</name>
</gene>
<dbReference type="CDD" id="cd16618">
    <property type="entry name" value="mRING-HC-C4C4_CNOT4"/>
    <property type="match status" value="1"/>
</dbReference>
<dbReference type="InterPro" id="IPR000504">
    <property type="entry name" value="RRM_dom"/>
</dbReference>
<dbReference type="InterPro" id="IPR039515">
    <property type="entry name" value="NOT4_mRING-HC-C4C4"/>
</dbReference>
<feature type="compositionally biased region" description="Polar residues" evidence="10">
    <location>
        <begin position="805"/>
        <end position="826"/>
    </location>
</feature>
<feature type="compositionally biased region" description="Basic and acidic residues" evidence="10">
    <location>
        <begin position="318"/>
        <end position="333"/>
    </location>
</feature>
<sequence length="862" mass="97026">MSTDDQSDRQCPLCMEALELDDLNFYPCKCEYQICWFCWHRIRTDENGLCPACRQPYSEEPANFQAVSSVDVLKNKSEKRSKAQQGKNKKMSAEAKKHLAAYRVLQKNLLYVVGLPARFNDMEQLRRAEFFNRFGKVVKISTSPAINNINACSAYVTFEKDEEALRAIQTLQNAVLEGRTLKASLGTTKYCSSFLRNANCQKIECMYLHEIADLDISFTKEDMHAGKHAECEKRLLDEYERSKKQRSTPAPTAQVASVPASTSLDRKSADITTSSTVAFPPIGGQVKPQRRTPTPPPVTEDKPHSPKPHAGREQNGVRSEHDQEVEEIMEKSVPDTLVSQTSASPPEKDDTTSELEAEVNGCVENESRSPSVSNEDVLENAADSGSHQSISPVESAPEAAQESPRKSAEDDENNVNSPVNAPKSSRCRSPPGFSRRDSPPFTTDISSNTPKLPADIPPPPGLSTPLSGSSILSMLQKQAENTTVSDKPLAKSSNWQDMFGFRTSDHKGDDELGFDPFQESAKALADLVAQESNKERPDHRQKVDEAKLDRHHQRPQRPVAPPPGFSSINDHGNLKWSFGENDPMFSTQQQRQSHQQPQRCFPPNSLLANIFSAQNGNRQARPNVAAHQTVGDRLRQHGQAPFMDESVHNNRYRHHNQIPGYPEDPMSRHHQMMYSEEAMENRRRLQEQHINYSHEDRHRHQNMMNFAAYNQSRGHGVPPPGLDAQRQHMMWHGNQQSSHHIYRDMLGNNEKLPHSEKNETARVDLQAGLRALLPNVNVRFLETSDDTSLARYHNVFDHHERASQHHANTSSVPHPFGHQNNSNYGRSSPKMEPSANQYYYAGQSGNNQWLPPPPGFPPIPRQ</sequence>
<feature type="region of interest" description="Disordered" evidence="10">
    <location>
        <begin position="800"/>
        <end position="862"/>
    </location>
</feature>
<feature type="region of interest" description="Disordered" evidence="10">
    <location>
        <begin position="529"/>
        <end position="601"/>
    </location>
</feature>
<dbReference type="GO" id="GO:0030014">
    <property type="term" value="C:CCR4-NOT complex"/>
    <property type="evidence" value="ECO:0007669"/>
    <property type="project" value="InterPro"/>
</dbReference>
<evidence type="ECO:0000256" key="6">
    <source>
        <dbReference type="ARBA" id="ARBA00023054"/>
    </source>
</evidence>
<evidence type="ECO:0000256" key="10">
    <source>
        <dbReference type="SAM" id="MobiDB-lite"/>
    </source>
</evidence>
<dbReference type="SMART" id="SM00361">
    <property type="entry name" value="RRM_1"/>
    <property type="match status" value="1"/>
</dbReference>
<comment type="caution">
    <text evidence="13">The sequence shown here is derived from an EMBL/GenBank/DDBJ whole genome shotgun (WGS) entry which is preliminary data.</text>
</comment>
<organism evidence="13 14">
    <name type="scientific">Steinernema hermaphroditum</name>
    <dbReference type="NCBI Taxonomy" id="289476"/>
    <lineage>
        <taxon>Eukaryota</taxon>
        <taxon>Metazoa</taxon>
        <taxon>Ecdysozoa</taxon>
        <taxon>Nematoda</taxon>
        <taxon>Chromadorea</taxon>
        <taxon>Rhabditida</taxon>
        <taxon>Tylenchina</taxon>
        <taxon>Panagrolaimomorpha</taxon>
        <taxon>Strongyloidoidea</taxon>
        <taxon>Steinernematidae</taxon>
        <taxon>Steinernema</taxon>
    </lineage>
</organism>
<dbReference type="Gene3D" id="3.30.70.330">
    <property type="match status" value="1"/>
</dbReference>
<dbReference type="PROSITE" id="PS50089">
    <property type="entry name" value="ZF_RING_2"/>
    <property type="match status" value="1"/>
</dbReference>
<accession>A0AA39LHS4</accession>
<dbReference type="GO" id="GO:0008270">
    <property type="term" value="F:zinc ion binding"/>
    <property type="evidence" value="ECO:0007669"/>
    <property type="project" value="UniProtKB-KW"/>
</dbReference>
<feature type="compositionally biased region" description="Low complexity" evidence="10">
    <location>
        <begin position="463"/>
        <end position="473"/>
    </location>
</feature>
<feature type="domain" description="RING-type" evidence="11">
    <location>
        <begin position="11"/>
        <end position="54"/>
    </location>
</feature>
<dbReference type="SUPFAM" id="SSF57850">
    <property type="entry name" value="RING/U-box"/>
    <property type="match status" value="1"/>
</dbReference>
<dbReference type="PANTHER" id="PTHR12603">
    <property type="entry name" value="CCR4-NOT TRANSCRIPTION COMPLEX RELATED"/>
    <property type="match status" value="1"/>
</dbReference>